<gene>
    <name evidence="4" type="ORF">San01_45880</name>
</gene>
<dbReference type="SUPFAM" id="SSF55874">
    <property type="entry name" value="ATPase domain of HSP90 chaperone/DNA topoisomerase II/histidine kinase"/>
    <property type="match status" value="1"/>
</dbReference>
<dbReference type="InterPro" id="IPR036890">
    <property type="entry name" value="HATPase_C_sf"/>
</dbReference>
<dbReference type="InterPro" id="IPR050267">
    <property type="entry name" value="Anti-sigma-factor_SerPK"/>
</dbReference>
<comment type="caution">
    <text evidence="4">The sequence shown here is derived from an EMBL/GenBank/DDBJ whole genome shotgun (WGS) entry which is preliminary data.</text>
</comment>
<reference evidence="4 5" key="1">
    <citation type="submission" date="2019-10" db="EMBL/GenBank/DDBJ databases">
        <title>Whole genome shotgun sequence of Streptomyces angustmyceticus NBRC 3934.</title>
        <authorList>
            <person name="Hosoyama A."/>
            <person name="Ichikawa N."/>
            <person name="Kimura A."/>
            <person name="Kitahashi Y."/>
            <person name="Komaki H."/>
            <person name="Uohara A."/>
        </authorList>
    </citation>
    <scope>NUCLEOTIDE SEQUENCE [LARGE SCALE GENOMIC DNA]</scope>
    <source>
        <strain evidence="4 5">NBRC 3934</strain>
    </source>
</reference>
<evidence type="ECO:0000256" key="1">
    <source>
        <dbReference type="ARBA" id="ARBA00022527"/>
    </source>
</evidence>
<evidence type="ECO:0000313" key="4">
    <source>
        <dbReference type="EMBL" id="GES32101.1"/>
    </source>
</evidence>
<accession>A0A5J4LJK9</accession>
<feature type="domain" description="Histidine kinase/HSP90-like ATPase" evidence="3">
    <location>
        <begin position="101"/>
        <end position="213"/>
    </location>
</feature>
<dbReference type="GO" id="GO:0004674">
    <property type="term" value="F:protein serine/threonine kinase activity"/>
    <property type="evidence" value="ECO:0007669"/>
    <property type="project" value="UniProtKB-KW"/>
</dbReference>
<dbReference type="CDD" id="cd16936">
    <property type="entry name" value="HATPase_RsbW-like"/>
    <property type="match status" value="1"/>
</dbReference>
<sequence>MSSWSPTCSASSGWVMRAAFRKWLSWAPITCQEVILFGLFAGCMRSAFPSPRRHDTARSRTTDLYDLTLWPSIVTHCDSGAMHKEIQTLCARTAFYRRERRSVSRARAFARAALIAWDLRHLMDDVLLCVSELATNALLHGVPPGRGYRLCLSLDEDGLLRVELHDSGGGEPRVPAPVSGDGGAEGESGRGLLLVSALADAWGVGERVPGKIVWCEFRAYGKGYGRP</sequence>
<evidence type="ECO:0000313" key="5">
    <source>
        <dbReference type="Proteomes" id="UP000325598"/>
    </source>
</evidence>
<dbReference type="Gene3D" id="3.30.565.10">
    <property type="entry name" value="Histidine kinase-like ATPase, C-terminal domain"/>
    <property type="match status" value="1"/>
</dbReference>
<dbReference type="Pfam" id="PF13581">
    <property type="entry name" value="HATPase_c_2"/>
    <property type="match status" value="1"/>
</dbReference>
<keyword evidence="5" id="KW-1185">Reference proteome</keyword>
<dbReference type="Proteomes" id="UP000325598">
    <property type="component" value="Unassembled WGS sequence"/>
</dbReference>
<evidence type="ECO:0000259" key="3">
    <source>
        <dbReference type="Pfam" id="PF13581"/>
    </source>
</evidence>
<proteinExistence type="predicted"/>
<dbReference type="AlphaFoldDB" id="A0A5J4LJK9"/>
<name>A0A5J4LJK9_9ACTN</name>
<dbReference type="PANTHER" id="PTHR35526">
    <property type="entry name" value="ANTI-SIGMA-F FACTOR RSBW-RELATED"/>
    <property type="match status" value="1"/>
</dbReference>
<protein>
    <recommendedName>
        <fullName evidence="3">Histidine kinase/HSP90-like ATPase domain-containing protein</fullName>
    </recommendedName>
</protein>
<dbReference type="InterPro" id="IPR003594">
    <property type="entry name" value="HATPase_dom"/>
</dbReference>
<organism evidence="4 5">
    <name type="scientific">Streptomyces angustmyceticus</name>
    <dbReference type="NCBI Taxonomy" id="285578"/>
    <lineage>
        <taxon>Bacteria</taxon>
        <taxon>Bacillati</taxon>
        <taxon>Actinomycetota</taxon>
        <taxon>Actinomycetes</taxon>
        <taxon>Kitasatosporales</taxon>
        <taxon>Streptomycetaceae</taxon>
        <taxon>Streptomyces</taxon>
    </lineage>
</organism>
<keyword evidence="1" id="KW-0808">Transferase</keyword>
<evidence type="ECO:0000256" key="2">
    <source>
        <dbReference type="SAM" id="MobiDB-lite"/>
    </source>
</evidence>
<keyword evidence="1" id="KW-0418">Kinase</keyword>
<feature type="region of interest" description="Disordered" evidence="2">
    <location>
        <begin position="166"/>
        <end position="185"/>
    </location>
</feature>
<keyword evidence="1" id="KW-0723">Serine/threonine-protein kinase</keyword>
<dbReference type="PANTHER" id="PTHR35526:SF3">
    <property type="entry name" value="ANTI-SIGMA-F FACTOR RSBW"/>
    <property type="match status" value="1"/>
</dbReference>
<dbReference type="EMBL" id="BLAG01000012">
    <property type="protein sequence ID" value="GES32101.1"/>
    <property type="molecule type" value="Genomic_DNA"/>
</dbReference>